<reference evidence="2 3" key="1">
    <citation type="submission" date="2014-06" db="EMBL/GenBank/DDBJ databases">
        <title>Shewanella sp. YQH10.</title>
        <authorList>
            <person name="Liu Y."/>
            <person name="Zeng R."/>
        </authorList>
    </citation>
    <scope>NUCLEOTIDE SEQUENCE [LARGE SCALE GENOMIC DNA]</scope>
    <source>
        <strain evidence="2 3">YQH10</strain>
    </source>
</reference>
<evidence type="ECO:0000313" key="3">
    <source>
        <dbReference type="Proteomes" id="UP000029264"/>
    </source>
</evidence>
<proteinExistence type="predicted"/>
<dbReference type="eggNOG" id="COG0456">
    <property type="taxonomic scope" value="Bacteria"/>
</dbReference>
<organism evidence="2 3">
    <name type="scientific">Shewanella mangrovi</name>
    <dbReference type="NCBI Taxonomy" id="1515746"/>
    <lineage>
        <taxon>Bacteria</taxon>
        <taxon>Pseudomonadati</taxon>
        <taxon>Pseudomonadota</taxon>
        <taxon>Gammaproteobacteria</taxon>
        <taxon>Alteromonadales</taxon>
        <taxon>Shewanellaceae</taxon>
        <taxon>Shewanella</taxon>
    </lineage>
</organism>
<dbReference type="EMBL" id="JPEO01000002">
    <property type="protein sequence ID" value="KFZ38710.1"/>
    <property type="molecule type" value="Genomic_DNA"/>
</dbReference>
<dbReference type="CDD" id="cd04301">
    <property type="entry name" value="NAT_SF"/>
    <property type="match status" value="1"/>
</dbReference>
<sequence length="153" mass="17741">MKIQRYSAHQADEIARLFHLAVHAIDSSIYNQAQKNAWAPTPIDYQRWRARLAQKQPLVAMIEDRITGFIELDGDGHIDCTYTHPDFQRRGVAAALFEQLLQEAKQRQLKRLYVEASLLAKPFFEQRGFSLIKQNQVQRNGVSLVNFSMEKQL</sequence>
<dbReference type="OrthoDB" id="5355033at2"/>
<dbReference type="InterPro" id="IPR000182">
    <property type="entry name" value="GNAT_dom"/>
</dbReference>
<comment type="caution">
    <text evidence="2">The sequence shown here is derived from an EMBL/GenBank/DDBJ whole genome shotgun (WGS) entry which is preliminary data.</text>
</comment>
<dbReference type="Gene3D" id="3.40.630.30">
    <property type="match status" value="1"/>
</dbReference>
<dbReference type="InterPro" id="IPR016181">
    <property type="entry name" value="Acyl_CoA_acyltransferase"/>
</dbReference>
<keyword evidence="2" id="KW-0808">Transferase</keyword>
<dbReference type="Proteomes" id="UP000029264">
    <property type="component" value="Unassembled WGS sequence"/>
</dbReference>
<dbReference type="PANTHER" id="PTHR43451">
    <property type="entry name" value="ACETYLTRANSFERASE (GNAT) FAMILY PROTEIN"/>
    <property type="match status" value="1"/>
</dbReference>
<name>A0A094JFI5_9GAMM</name>
<dbReference type="Pfam" id="PF13673">
    <property type="entry name" value="Acetyltransf_10"/>
    <property type="match status" value="1"/>
</dbReference>
<dbReference type="PROSITE" id="PS51186">
    <property type="entry name" value="GNAT"/>
    <property type="match status" value="1"/>
</dbReference>
<feature type="domain" description="N-acetyltransferase" evidence="1">
    <location>
        <begin position="1"/>
        <end position="153"/>
    </location>
</feature>
<protein>
    <submittedName>
        <fullName evidence="2">Histone acetyltransferase</fullName>
    </submittedName>
</protein>
<gene>
    <name evidence="2" type="ORF">HR45_04620</name>
</gene>
<evidence type="ECO:0000259" key="1">
    <source>
        <dbReference type="PROSITE" id="PS51186"/>
    </source>
</evidence>
<dbReference type="SUPFAM" id="SSF55729">
    <property type="entry name" value="Acyl-CoA N-acyltransferases (Nat)"/>
    <property type="match status" value="1"/>
</dbReference>
<dbReference type="GO" id="GO:0016747">
    <property type="term" value="F:acyltransferase activity, transferring groups other than amino-acyl groups"/>
    <property type="evidence" value="ECO:0007669"/>
    <property type="project" value="InterPro"/>
</dbReference>
<dbReference type="InterPro" id="IPR052564">
    <property type="entry name" value="N-acetyltrans/Recomb-assoc"/>
</dbReference>
<accession>A0A094JFI5</accession>
<keyword evidence="3" id="KW-1185">Reference proteome</keyword>
<dbReference type="STRING" id="1515746.HR45_04620"/>
<dbReference type="PANTHER" id="PTHR43451:SF1">
    <property type="entry name" value="ACETYLTRANSFERASE"/>
    <property type="match status" value="1"/>
</dbReference>
<dbReference type="AlphaFoldDB" id="A0A094JFI5"/>
<evidence type="ECO:0000313" key="2">
    <source>
        <dbReference type="EMBL" id="KFZ38710.1"/>
    </source>
</evidence>